<keyword evidence="5" id="KW-1185">Reference proteome</keyword>
<dbReference type="InterPro" id="IPR036291">
    <property type="entry name" value="NAD(P)-bd_dom_sf"/>
</dbReference>
<evidence type="ECO:0000256" key="1">
    <source>
        <dbReference type="ARBA" id="ARBA00023002"/>
    </source>
</evidence>
<proteinExistence type="inferred from homology"/>
<evidence type="ECO:0000313" key="5">
    <source>
        <dbReference type="Proteomes" id="UP000053558"/>
    </source>
</evidence>
<dbReference type="EMBL" id="JH711584">
    <property type="protein sequence ID" value="EIW77217.1"/>
    <property type="molecule type" value="Genomic_DNA"/>
</dbReference>
<comment type="caution">
    <text evidence="4">The sequence shown here is derived from an EMBL/GenBank/DDBJ whole genome shotgun (WGS) entry which is preliminary data.</text>
</comment>
<dbReference type="RefSeq" id="XP_007772632.1">
    <property type="nucleotide sequence ID" value="XM_007774442.1"/>
</dbReference>
<keyword evidence="1" id="KW-0560">Oxidoreductase</keyword>
<dbReference type="GO" id="GO:0000252">
    <property type="term" value="F:3-beta-hydroxysteroid dehydrogenase [NAD(P)+]/C4-decarboxylase activity"/>
    <property type="evidence" value="ECO:0007669"/>
    <property type="project" value="TreeGrafter"/>
</dbReference>
<dbReference type="GO" id="GO:0006696">
    <property type="term" value="P:ergosterol biosynthetic process"/>
    <property type="evidence" value="ECO:0007669"/>
    <property type="project" value="TreeGrafter"/>
</dbReference>
<sequence>MLFILVAGLGAFVAFLYAYIRLNDAKLEVLPPEATKYSPERFTPESTHAVAEKLKREPISVKQHLPLKTGRRYIVIGGAGFLGGWIVLQLIERGEDPRRIRILDIRQPTRPDLLSGPAKSVAFFKVDVSDSKAVDDAFTAPWPLPEEDAHTTVFHTAANIRFYERHLSLLPRSTRVNEQGVQNVISAAKAIGASAMVYTSSGSVAVRRSRFWLWPWEREPAHFVQLIDDNDALVPTRHDDFFSNYAASKIRGERAVRAAHLSPTSKDGRRLRTGCVRPGNGVFGPGGDILCGAYLVRKHNPTWVNHILHSFVYIENCALAHLQYEACLLASSADAPSSSGSASPSRPDVGGQAFTITDAGPPMTYGDAYTALNTLDPETVFPRMSSTAMLLLAQLFEAIYLTRAFLTAPSAPPLVRALARALVPDLDGDVVNLQPPLFALTSVHLVFDDSRARRAPEQGGIGYSGPYTSLQGLCRTAEDYFKAGQNGEERSMSGGVSFGFGMVKAQRGVDKVQRAVEKGAETIPN</sequence>
<dbReference type="AlphaFoldDB" id="A0A5M3MDU9"/>
<dbReference type="SUPFAM" id="SSF51735">
    <property type="entry name" value="NAD(P)-binding Rossmann-fold domains"/>
    <property type="match status" value="1"/>
</dbReference>
<organism evidence="4 5">
    <name type="scientific">Coniophora puteana (strain RWD-64-598)</name>
    <name type="common">Brown rot fungus</name>
    <dbReference type="NCBI Taxonomy" id="741705"/>
    <lineage>
        <taxon>Eukaryota</taxon>
        <taxon>Fungi</taxon>
        <taxon>Dikarya</taxon>
        <taxon>Basidiomycota</taxon>
        <taxon>Agaricomycotina</taxon>
        <taxon>Agaricomycetes</taxon>
        <taxon>Agaricomycetidae</taxon>
        <taxon>Boletales</taxon>
        <taxon>Coniophorineae</taxon>
        <taxon>Coniophoraceae</taxon>
        <taxon>Coniophora</taxon>
    </lineage>
</organism>
<dbReference type="PANTHER" id="PTHR10366">
    <property type="entry name" value="NAD DEPENDENT EPIMERASE/DEHYDRATASE"/>
    <property type="match status" value="1"/>
</dbReference>
<evidence type="ECO:0000259" key="3">
    <source>
        <dbReference type="Pfam" id="PF01073"/>
    </source>
</evidence>
<dbReference type="Gene3D" id="3.40.50.720">
    <property type="entry name" value="NAD(P)-binding Rossmann-like Domain"/>
    <property type="match status" value="1"/>
</dbReference>
<evidence type="ECO:0000256" key="2">
    <source>
        <dbReference type="ARBA" id="ARBA00023445"/>
    </source>
</evidence>
<gene>
    <name evidence="4" type="ORF">CONPUDRAFT_146260</name>
</gene>
<dbReference type="InterPro" id="IPR002225">
    <property type="entry name" value="3Beta_OHSteriod_DH/Estase"/>
</dbReference>
<accession>A0A5M3MDU9</accession>
<dbReference type="PANTHER" id="PTHR10366:SF447">
    <property type="entry name" value="HYDROXYSTEROID DEHYDROGENASE_ISOMERASE FAMILY PROTEIN, PUTATIVE (AFU_ORTHOLOGUE AFUA_1G06450)-RELATED"/>
    <property type="match status" value="1"/>
</dbReference>
<dbReference type="Pfam" id="PF01073">
    <property type="entry name" value="3Beta_HSD"/>
    <property type="match status" value="1"/>
</dbReference>
<dbReference type="InterPro" id="IPR050425">
    <property type="entry name" value="NAD(P)_dehydrat-like"/>
</dbReference>
<dbReference type="OrthoDB" id="10058185at2759"/>
<feature type="domain" description="3-beta hydroxysteroid dehydrogenase/isomerase" evidence="3">
    <location>
        <begin position="74"/>
        <end position="367"/>
    </location>
</feature>
<comment type="similarity">
    <text evidence="2">Belongs to the NAD(P)-dependent epimerase/dehydratase family. Dihydroflavonol-4-reductase subfamily.</text>
</comment>
<dbReference type="OMA" id="PTWVNHI"/>
<dbReference type="GeneID" id="19202180"/>
<evidence type="ECO:0000313" key="4">
    <source>
        <dbReference type="EMBL" id="EIW77217.1"/>
    </source>
</evidence>
<dbReference type="KEGG" id="cput:CONPUDRAFT_146260"/>
<protein>
    <submittedName>
        <fullName evidence="4">NAD(P)-binding protein</fullName>
    </submittedName>
</protein>
<dbReference type="Proteomes" id="UP000053558">
    <property type="component" value="Unassembled WGS sequence"/>
</dbReference>
<dbReference type="GO" id="GO:0005783">
    <property type="term" value="C:endoplasmic reticulum"/>
    <property type="evidence" value="ECO:0007669"/>
    <property type="project" value="TreeGrafter"/>
</dbReference>
<name>A0A5M3MDU9_CONPW</name>
<reference evidence="5" key="1">
    <citation type="journal article" date="2012" name="Science">
        <title>The Paleozoic origin of enzymatic lignin decomposition reconstructed from 31 fungal genomes.</title>
        <authorList>
            <person name="Floudas D."/>
            <person name="Binder M."/>
            <person name="Riley R."/>
            <person name="Barry K."/>
            <person name="Blanchette R.A."/>
            <person name="Henrissat B."/>
            <person name="Martinez A.T."/>
            <person name="Otillar R."/>
            <person name="Spatafora J.W."/>
            <person name="Yadav J.S."/>
            <person name="Aerts A."/>
            <person name="Benoit I."/>
            <person name="Boyd A."/>
            <person name="Carlson A."/>
            <person name="Copeland A."/>
            <person name="Coutinho P.M."/>
            <person name="de Vries R.P."/>
            <person name="Ferreira P."/>
            <person name="Findley K."/>
            <person name="Foster B."/>
            <person name="Gaskell J."/>
            <person name="Glotzer D."/>
            <person name="Gorecki P."/>
            <person name="Heitman J."/>
            <person name="Hesse C."/>
            <person name="Hori C."/>
            <person name="Igarashi K."/>
            <person name="Jurgens J.A."/>
            <person name="Kallen N."/>
            <person name="Kersten P."/>
            <person name="Kohler A."/>
            <person name="Kuees U."/>
            <person name="Kumar T.K.A."/>
            <person name="Kuo A."/>
            <person name="LaButti K."/>
            <person name="Larrondo L.F."/>
            <person name="Lindquist E."/>
            <person name="Ling A."/>
            <person name="Lombard V."/>
            <person name="Lucas S."/>
            <person name="Lundell T."/>
            <person name="Martin R."/>
            <person name="McLaughlin D.J."/>
            <person name="Morgenstern I."/>
            <person name="Morin E."/>
            <person name="Murat C."/>
            <person name="Nagy L.G."/>
            <person name="Nolan M."/>
            <person name="Ohm R.A."/>
            <person name="Patyshakuliyeva A."/>
            <person name="Rokas A."/>
            <person name="Ruiz-Duenas F.J."/>
            <person name="Sabat G."/>
            <person name="Salamov A."/>
            <person name="Samejima M."/>
            <person name="Schmutz J."/>
            <person name="Slot J.C."/>
            <person name="St John F."/>
            <person name="Stenlid J."/>
            <person name="Sun H."/>
            <person name="Sun S."/>
            <person name="Syed K."/>
            <person name="Tsang A."/>
            <person name="Wiebenga A."/>
            <person name="Young D."/>
            <person name="Pisabarro A."/>
            <person name="Eastwood D.C."/>
            <person name="Martin F."/>
            <person name="Cullen D."/>
            <person name="Grigoriev I.V."/>
            <person name="Hibbett D.S."/>
        </authorList>
    </citation>
    <scope>NUCLEOTIDE SEQUENCE [LARGE SCALE GENOMIC DNA]</scope>
    <source>
        <strain evidence="5">RWD-64-598 SS2</strain>
    </source>
</reference>